<evidence type="ECO:0000256" key="4">
    <source>
        <dbReference type="ARBA" id="ARBA00022777"/>
    </source>
</evidence>
<dbReference type="GO" id="GO:0016301">
    <property type="term" value="F:kinase activity"/>
    <property type="evidence" value="ECO:0007669"/>
    <property type="project" value="UniProtKB-KW"/>
</dbReference>
<feature type="transmembrane region" description="Helical" evidence="6">
    <location>
        <begin position="597"/>
        <end position="617"/>
    </location>
</feature>
<dbReference type="SMART" id="SM00220">
    <property type="entry name" value="S_TKc"/>
    <property type="match status" value="1"/>
</dbReference>
<sequence length="618" mass="69334">MPRVHGTQSTSWGMLKHKSDDIYRQIKAIHSEVSIEPPSSRSLLTVLKIAFASHSSEGIKAINDDALGVKVPHGSELVHKGAVAVIADGASCCTNAQLASRTAVSDFINNYYSTPDTWSVEKSATRVLTALNNWLFAQGHRALDAENSLITTFSAVIIKGQSAHIFHVGDSRIYLSREGDLSQLTQDHSHSVKGKKQYLTRALGVDNKLQIDFKTVALKEADRLLFTTDGVHDVVPDKQLSELINQASSTELLCNEIAETAKQQDSDDNITCLAVDIIALPNQTMEEAQSAVTTKAIPPVMQPGNKIDDFRVTKVLHSSTRSHVYLVEPIAGQHKDTQWVLKAPSESFADDPQYLEGFIREAWVGEQLDHENVMRCKSARSDSAFRYHLCEYVDGITLRQWMYDNPKPDMATIRPILRQIIHGLRALQRHQMVHRDLKPENIMLRSDGTVKLVDFGTVQVAGLDEIERFDLETCPVGSVDYIAPEYLMGHKGTFQSDLFSLGVILYEMISGELPFKLNDPKLNPPKSLDAWHYIPLSIRKLQKPLWLDLALKKAVSPHPAKRQQALSEFLQDVSQPNQELLEKFEQAPLIERNPLTFWQVMSGLLLMINLVQLFYFLK</sequence>
<dbReference type="SMART" id="SM00332">
    <property type="entry name" value="PP2Cc"/>
    <property type="match status" value="1"/>
</dbReference>
<evidence type="ECO:0000259" key="7">
    <source>
        <dbReference type="PROSITE" id="PS50011"/>
    </source>
</evidence>
<dbReference type="Gene3D" id="3.60.40.10">
    <property type="entry name" value="PPM-type phosphatase domain"/>
    <property type="match status" value="1"/>
</dbReference>
<dbReference type="EMBL" id="JBHUHT010000009">
    <property type="protein sequence ID" value="MFD2095717.1"/>
    <property type="molecule type" value="Genomic_DNA"/>
</dbReference>
<dbReference type="InterPro" id="IPR001932">
    <property type="entry name" value="PPM-type_phosphatase-like_dom"/>
</dbReference>
<dbReference type="Gene3D" id="1.10.510.10">
    <property type="entry name" value="Transferase(Phosphotransferase) domain 1"/>
    <property type="match status" value="1"/>
</dbReference>
<dbReference type="PROSITE" id="PS51746">
    <property type="entry name" value="PPM_2"/>
    <property type="match status" value="1"/>
</dbReference>
<reference evidence="10" key="1">
    <citation type="journal article" date="2019" name="Int. J. Syst. Evol. Microbiol.">
        <title>The Global Catalogue of Microorganisms (GCM) 10K type strain sequencing project: providing services to taxonomists for standard genome sequencing and annotation.</title>
        <authorList>
            <consortium name="The Broad Institute Genomics Platform"/>
            <consortium name="The Broad Institute Genome Sequencing Center for Infectious Disease"/>
            <person name="Wu L."/>
            <person name="Ma J."/>
        </authorList>
    </citation>
    <scope>NUCLEOTIDE SEQUENCE [LARGE SCALE GENOMIC DNA]</scope>
    <source>
        <strain evidence="10">CGMCC 1.10992</strain>
    </source>
</reference>
<keyword evidence="6" id="KW-0472">Membrane</keyword>
<evidence type="ECO:0000256" key="5">
    <source>
        <dbReference type="ARBA" id="ARBA00022840"/>
    </source>
</evidence>
<dbReference type="Proteomes" id="UP001597380">
    <property type="component" value="Unassembled WGS sequence"/>
</dbReference>
<dbReference type="SUPFAM" id="SSF56112">
    <property type="entry name" value="Protein kinase-like (PK-like)"/>
    <property type="match status" value="1"/>
</dbReference>
<evidence type="ECO:0000256" key="3">
    <source>
        <dbReference type="ARBA" id="ARBA00022741"/>
    </source>
</evidence>
<dbReference type="PANTHER" id="PTHR24351">
    <property type="entry name" value="RIBOSOMAL PROTEIN S6 KINASE"/>
    <property type="match status" value="1"/>
</dbReference>
<keyword evidence="1" id="KW-0723">Serine/threonine-protein kinase</keyword>
<organism evidence="9 10">
    <name type="scientific">Corallincola platygyrae</name>
    <dbReference type="NCBI Taxonomy" id="1193278"/>
    <lineage>
        <taxon>Bacteria</taxon>
        <taxon>Pseudomonadati</taxon>
        <taxon>Pseudomonadota</taxon>
        <taxon>Gammaproteobacteria</taxon>
        <taxon>Alteromonadales</taxon>
        <taxon>Psychromonadaceae</taxon>
        <taxon>Corallincola</taxon>
    </lineage>
</organism>
<evidence type="ECO:0000256" key="6">
    <source>
        <dbReference type="SAM" id="Phobius"/>
    </source>
</evidence>
<dbReference type="CDD" id="cd14014">
    <property type="entry name" value="STKc_PknB_like"/>
    <property type="match status" value="1"/>
</dbReference>
<proteinExistence type="predicted"/>
<keyword evidence="3" id="KW-0547">Nucleotide-binding</keyword>
<keyword evidence="6" id="KW-0812">Transmembrane</keyword>
<feature type="domain" description="Protein kinase" evidence="7">
    <location>
        <begin position="310"/>
        <end position="581"/>
    </location>
</feature>
<protein>
    <submittedName>
        <fullName evidence="9">Protein kinase</fullName>
    </submittedName>
</protein>
<dbReference type="SMART" id="SM00331">
    <property type="entry name" value="PP2C_SIG"/>
    <property type="match status" value="1"/>
</dbReference>
<evidence type="ECO:0000256" key="1">
    <source>
        <dbReference type="ARBA" id="ARBA00022527"/>
    </source>
</evidence>
<evidence type="ECO:0000256" key="2">
    <source>
        <dbReference type="ARBA" id="ARBA00022679"/>
    </source>
</evidence>
<dbReference type="InterPro" id="IPR000719">
    <property type="entry name" value="Prot_kinase_dom"/>
</dbReference>
<keyword evidence="5" id="KW-0067">ATP-binding</keyword>
<dbReference type="PROSITE" id="PS00108">
    <property type="entry name" value="PROTEIN_KINASE_ST"/>
    <property type="match status" value="1"/>
</dbReference>
<evidence type="ECO:0000259" key="8">
    <source>
        <dbReference type="PROSITE" id="PS51746"/>
    </source>
</evidence>
<dbReference type="Pfam" id="PF13672">
    <property type="entry name" value="PP2C_2"/>
    <property type="match status" value="1"/>
</dbReference>
<keyword evidence="2" id="KW-0808">Transferase</keyword>
<keyword evidence="6" id="KW-1133">Transmembrane helix</keyword>
<accession>A0ABW4XL50</accession>
<dbReference type="InterPro" id="IPR011009">
    <property type="entry name" value="Kinase-like_dom_sf"/>
</dbReference>
<dbReference type="CDD" id="cd00143">
    <property type="entry name" value="PP2Cc"/>
    <property type="match status" value="1"/>
</dbReference>
<evidence type="ECO:0000313" key="10">
    <source>
        <dbReference type="Proteomes" id="UP001597380"/>
    </source>
</evidence>
<evidence type="ECO:0000313" key="9">
    <source>
        <dbReference type="EMBL" id="MFD2095717.1"/>
    </source>
</evidence>
<comment type="caution">
    <text evidence="9">The sequence shown here is derived from an EMBL/GenBank/DDBJ whole genome shotgun (WGS) entry which is preliminary data.</text>
</comment>
<dbReference type="RefSeq" id="WP_345340213.1">
    <property type="nucleotide sequence ID" value="NZ_BAABLI010000014.1"/>
</dbReference>
<keyword evidence="10" id="KW-1185">Reference proteome</keyword>
<gene>
    <name evidence="9" type="ORF">ACFSJ3_06950</name>
</gene>
<feature type="domain" description="PPM-type phosphatase" evidence="8">
    <location>
        <begin position="48"/>
        <end position="277"/>
    </location>
</feature>
<dbReference type="SUPFAM" id="SSF81606">
    <property type="entry name" value="PP2C-like"/>
    <property type="match status" value="1"/>
</dbReference>
<keyword evidence="4 9" id="KW-0418">Kinase</keyword>
<dbReference type="InterPro" id="IPR036457">
    <property type="entry name" value="PPM-type-like_dom_sf"/>
</dbReference>
<dbReference type="InterPro" id="IPR008271">
    <property type="entry name" value="Ser/Thr_kinase_AS"/>
</dbReference>
<dbReference type="Pfam" id="PF00069">
    <property type="entry name" value="Pkinase"/>
    <property type="match status" value="1"/>
</dbReference>
<dbReference type="PROSITE" id="PS50011">
    <property type="entry name" value="PROTEIN_KINASE_DOM"/>
    <property type="match status" value="1"/>
</dbReference>
<name>A0ABW4XL50_9GAMM</name>